<keyword evidence="1" id="KW-1133">Transmembrane helix</keyword>
<evidence type="ECO:0000313" key="3">
    <source>
        <dbReference type="Proteomes" id="UP001315967"/>
    </source>
</evidence>
<evidence type="ECO:0000256" key="1">
    <source>
        <dbReference type="SAM" id="Phobius"/>
    </source>
</evidence>
<feature type="transmembrane region" description="Helical" evidence="1">
    <location>
        <begin position="139"/>
        <end position="156"/>
    </location>
</feature>
<keyword evidence="1" id="KW-0472">Membrane</keyword>
<keyword evidence="1" id="KW-0812">Transmembrane</keyword>
<feature type="transmembrane region" description="Helical" evidence="1">
    <location>
        <begin position="12"/>
        <end position="31"/>
    </location>
</feature>
<dbReference type="RefSeq" id="WP_313794226.1">
    <property type="nucleotide sequence ID" value="NZ_CP102453.1"/>
</dbReference>
<accession>A0ABY5P8N0</accession>
<evidence type="ECO:0000313" key="2">
    <source>
        <dbReference type="EMBL" id="UUX34725.1"/>
    </source>
</evidence>
<gene>
    <name evidence="2" type="ORF">NRE15_03490</name>
</gene>
<feature type="transmembrane region" description="Helical" evidence="1">
    <location>
        <begin position="176"/>
        <end position="196"/>
    </location>
</feature>
<dbReference type="Pfam" id="PF13346">
    <property type="entry name" value="ABC2_membrane_5"/>
    <property type="match status" value="1"/>
</dbReference>
<feature type="transmembrane region" description="Helical" evidence="1">
    <location>
        <begin position="111"/>
        <end position="132"/>
    </location>
</feature>
<feature type="transmembrane region" description="Helical" evidence="1">
    <location>
        <begin position="75"/>
        <end position="99"/>
    </location>
</feature>
<dbReference type="InterPro" id="IPR025699">
    <property type="entry name" value="ABC2_memb-like"/>
</dbReference>
<reference evidence="2 3" key="1">
    <citation type="submission" date="2022-08" db="EMBL/GenBank/DDBJ databases">
        <title>Aerococcaceae sp. nov isolated from spoiled eye mask.</title>
        <authorList>
            <person name="Zhou G."/>
            <person name="Xie X.-B."/>
            <person name="Shi Q.-S."/>
            <person name="Wang Y.-S."/>
            <person name="Wen X."/>
            <person name="Peng H."/>
            <person name="Yang X.-J."/>
            <person name="Tao H.-B."/>
            <person name="Huang X.-M."/>
        </authorList>
    </citation>
    <scope>NUCLEOTIDE SEQUENCE [LARGE SCALE GENOMIC DNA]</scope>
    <source>
        <strain evidence="3">DM20194951</strain>
    </source>
</reference>
<keyword evidence="3" id="KW-1185">Reference proteome</keyword>
<name>A0ABY5P8N0_9LACT</name>
<dbReference type="EMBL" id="CP102453">
    <property type="protein sequence ID" value="UUX34725.1"/>
    <property type="molecule type" value="Genomic_DNA"/>
</dbReference>
<dbReference type="Proteomes" id="UP001315967">
    <property type="component" value="Chromosome"/>
</dbReference>
<protein>
    <submittedName>
        <fullName evidence="2">ABC-2 transporter permease</fullName>
    </submittedName>
</protein>
<sequence>MLALLKKEFIVNLRIILISTAVYILINIVMYENQFSLYLTIPFVLLVLGNSDGMDELNHSERLIASLPVSRDEVVMSKVIFGSLIGFFYILIISSLNFILPNLEANQIGEFIASFILIIFSIVVYQLLFLLFGSRVMKYIIILIYLAFITIIPMIVNTRQYEHLYSLLNNFDLNLILSALAIIFLILAALILRINLKLYQAKDL</sequence>
<organism evidence="2 3">
    <name type="scientific">Fundicoccus culcitae</name>
    <dbReference type="NCBI Taxonomy" id="2969821"/>
    <lineage>
        <taxon>Bacteria</taxon>
        <taxon>Bacillati</taxon>
        <taxon>Bacillota</taxon>
        <taxon>Bacilli</taxon>
        <taxon>Lactobacillales</taxon>
        <taxon>Aerococcaceae</taxon>
        <taxon>Fundicoccus</taxon>
    </lineage>
</organism>
<proteinExistence type="predicted"/>